<evidence type="ECO:0000313" key="3">
    <source>
        <dbReference type="Proteomes" id="UP000295781"/>
    </source>
</evidence>
<reference evidence="2 3" key="1">
    <citation type="submission" date="2015-09" db="EMBL/GenBank/DDBJ databases">
        <title>Sorangium comparison.</title>
        <authorList>
            <person name="Zaburannyi N."/>
            <person name="Bunk B."/>
            <person name="Overmann J."/>
            <person name="Mueller R."/>
        </authorList>
    </citation>
    <scope>NUCLEOTIDE SEQUENCE [LARGE SCALE GENOMIC DNA]</scope>
    <source>
        <strain evidence="2 3">So ceGT47</strain>
    </source>
</reference>
<gene>
    <name evidence="2" type="ORF">SOCEGT47_038760</name>
</gene>
<evidence type="ECO:0008006" key="4">
    <source>
        <dbReference type="Google" id="ProtNLM"/>
    </source>
</evidence>
<name>A0A4P2Q390_SORCE</name>
<dbReference type="AlphaFoldDB" id="A0A4P2Q390"/>
<dbReference type="RefSeq" id="WP_129348455.1">
    <property type="nucleotide sequence ID" value="NZ_CP012670.1"/>
</dbReference>
<dbReference type="Proteomes" id="UP000295781">
    <property type="component" value="Chromosome"/>
</dbReference>
<protein>
    <recommendedName>
        <fullName evidence="4">Transposase</fullName>
    </recommendedName>
</protein>
<dbReference type="EMBL" id="CP012670">
    <property type="protein sequence ID" value="AUX23353.1"/>
    <property type="molecule type" value="Genomic_DNA"/>
</dbReference>
<dbReference type="OrthoDB" id="5524334at2"/>
<feature type="region of interest" description="Disordered" evidence="1">
    <location>
        <begin position="121"/>
        <end position="148"/>
    </location>
</feature>
<evidence type="ECO:0000256" key="1">
    <source>
        <dbReference type="SAM" id="MobiDB-lite"/>
    </source>
</evidence>
<accession>A0A4P2Q390</accession>
<evidence type="ECO:0000313" key="2">
    <source>
        <dbReference type="EMBL" id="AUX23353.1"/>
    </source>
</evidence>
<proteinExistence type="predicted"/>
<sequence>MWKTGEDACWLAFVLGDKFFSCLQEIDQEIARQVARAGCPRCGGPLDRSDYDRKPRGDRFIAATAEPPVRRISYCCRREGCRRRRTPPSVVFLGRRVYLGAVVIVASASALLRRTTACPPAQVPPADVPPAEVAPAQASPRRTPATQVPARTLGRWSRWWQTELPVTGLFVALRGLLASPVDAARLPCSLLERLTGSAVEQVTALLKLLAPLSTGSVADGARFLRSAGA</sequence>
<feature type="compositionally biased region" description="Low complexity" evidence="1">
    <location>
        <begin position="129"/>
        <end position="138"/>
    </location>
</feature>
<organism evidence="2 3">
    <name type="scientific">Sorangium cellulosum</name>
    <name type="common">Polyangium cellulosum</name>
    <dbReference type="NCBI Taxonomy" id="56"/>
    <lineage>
        <taxon>Bacteria</taxon>
        <taxon>Pseudomonadati</taxon>
        <taxon>Myxococcota</taxon>
        <taxon>Polyangia</taxon>
        <taxon>Polyangiales</taxon>
        <taxon>Polyangiaceae</taxon>
        <taxon>Sorangium</taxon>
    </lineage>
</organism>